<dbReference type="Pfam" id="PF08445">
    <property type="entry name" value="FR47"/>
    <property type="match status" value="1"/>
</dbReference>
<name>A0A0U1KWU1_9FIRM</name>
<dbReference type="Gene3D" id="3.40.630.30">
    <property type="match status" value="1"/>
</dbReference>
<dbReference type="EMBL" id="CTRP01000006">
    <property type="protein sequence ID" value="CQR71887.1"/>
    <property type="molecule type" value="Genomic_DNA"/>
</dbReference>
<evidence type="ECO:0000313" key="3">
    <source>
        <dbReference type="Proteomes" id="UP000049855"/>
    </source>
</evidence>
<feature type="domain" description="N-acetyltransferase" evidence="1">
    <location>
        <begin position="127"/>
        <end position="276"/>
    </location>
</feature>
<proteinExistence type="predicted"/>
<dbReference type="RefSeq" id="WP_021166884.1">
    <property type="nucleotide sequence ID" value="NZ_CTRP01000006.1"/>
</dbReference>
<dbReference type="InterPro" id="IPR013653">
    <property type="entry name" value="GCN5-like_dom"/>
</dbReference>
<dbReference type="InterPro" id="IPR016181">
    <property type="entry name" value="Acyl_CoA_acyltransferase"/>
</dbReference>
<dbReference type="AlphaFoldDB" id="A0A0U1KWU1"/>
<evidence type="ECO:0000313" key="2">
    <source>
        <dbReference type="EMBL" id="CQR71887.1"/>
    </source>
</evidence>
<accession>A0A0U1KWU1</accession>
<dbReference type="GO" id="GO:0016747">
    <property type="term" value="F:acyltransferase activity, transferring groups other than amino-acyl groups"/>
    <property type="evidence" value="ECO:0007669"/>
    <property type="project" value="InterPro"/>
</dbReference>
<protein>
    <recommendedName>
        <fullName evidence="1">N-acetyltransferase domain-containing protein</fullName>
    </recommendedName>
</protein>
<keyword evidence="3" id="KW-1185">Reference proteome</keyword>
<reference evidence="3" key="1">
    <citation type="submission" date="2015-03" db="EMBL/GenBank/DDBJ databases">
        <authorList>
            <person name="Nijsse Bart"/>
        </authorList>
    </citation>
    <scope>NUCLEOTIDE SEQUENCE [LARGE SCALE GENOMIC DNA]</scope>
</reference>
<sequence>MMIRLLTGDDNPEVQAYLERNYMETALLSGNLARCGITNDRMSRRAGDYYGYFSAGRLEGILAFFNLGNVVPHFEAAKAIGSFIEIMRQRRFEVLVGMKRQVEPLYLALAPYKKVRECENSYYLVNQEIRPYSLTCLHQIAAVEAVDRETALTFMVEAYRQGFKRRFNQALAIKLIEDRGQEETLLFLLINKVPVAQAIIQVATGRINQIGGVYTSEQSRGKGYCKALVAELCRQIHAADKIPTLMVRKDNSPALRAYQALGFTYYDEYLIVKFAV</sequence>
<dbReference type="InterPro" id="IPR000182">
    <property type="entry name" value="GNAT_dom"/>
</dbReference>
<dbReference type="Proteomes" id="UP000049855">
    <property type="component" value="Unassembled WGS sequence"/>
</dbReference>
<evidence type="ECO:0000259" key="1">
    <source>
        <dbReference type="PROSITE" id="PS51186"/>
    </source>
</evidence>
<dbReference type="PROSITE" id="PS51186">
    <property type="entry name" value="GNAT"/>
    <property type="match status" value="1"/>
</dbReference>
<organism evidence="2 3">
    <name type="scientific">Sporomusa ovata</name>
    <dbReference type="NCBI Taxonomy" id="2378"/>
    <lineage>
        <taxon>Bacteria</taxon>
        <taxon>Bacillati</taxon>
        <taxon>Bacillota</taxon>
        <taxon>Negativicutes</taxon>
        <taxon>Selenomonadales</taxon>
        <taxon>Sporomusaceae</taxon>
        <taxon>Sporomusa</taxon>
    </lineage>
</organism>
<dbReference type="SUPFAM" id="SSF55729">
    <property type="entry name" value="Acyl-CoA N-acyltransferases (Nat)"/>
    <property type="match status" value="1"/>
</dbReference>
<gene>
    <name evidence="2" type="ORF">SpAn4DRAFT_4949</name>
</gene>